<organism evidence="2">
    <name type="scientific">Streptomyces sp. R39</name>
    <dbReference type="NCBI Taxonomy" id="3238631"/>
    <lineage>
        <taxon>Bacteria</taxon>
        <taxon>Bacillati</taxon>
        <taxon>Actinomycetota</taxon>
        <taxon>Actinomycetes</taxon>
        <taxon>Kitasatosporales</taxon>
        <taxon>Streptomycetaceae</taxon>
        <taxon>Streptomyces</taxon>
    </lineage>
</organism>
<dbReference type="Pfam" id="PF00550">
    <property type="entry name" value="PP-binding"/>
    <property type="match status" value="1"/>
</dbReference>
<dbReference type="InterPro" id="IPR036736">
    <property type="entry name" value="ACP-like_sf"/>
</dbReference>
<proteinExistence type="predicted"/>
<dbReference type="InterPro" id="IPR009081">
    <property type="entry name" value="PP-bd_ACP"/>
</dbReference>
<dbReference type="SUPFAM" id="SSF47336">
    <property type="entry name" value="ACP-like"/>
    <property type="match status" value="1"/>
</dbReference>
<feature type="domain" description="Carrier" evidence="1">
    <location>
        <begin position="2"/>
        <end position="79"/>
    </location>
</feature>
<dbReference type="AlphaFoldDB" id="A0AB39QZH0"/>
<sequence>MSDVESRIADVMLAKLRERDPALGPDDLARPIADLDLDSLDLVELHQQLERELQVKGDLRETAGFAFLSDFSAHFVKLASRG</sequence>
<evidence type="ECO:0000259" key="1">
    <source>
        <dbReference type="PROSITE" id="PS50075"/>
    </source>
</evidence>
<name>A0AB39QZH0_9ACTN</name>
<accession>A0AB39QZH0</accession>
<protein>
    <submittedName>
        <fullName evidence="2">Phosphopantetheine-binding protein</fullName>
    </submittedName>
</protein>
<dbReference type="Gene3D" id="1.10.1200.10">
    <property type="entry name" value="ACP-like"/>
    <property type="match status" value="1"/>
</dbReference>
<dbReference type="RefSeq" id="WP_369226870.1">
    <property type="nucleotide sequence ID" value="NZ_CP163441.1"/>
</dbReference>
<dbReference type="PROSITE" id="PS50075">
    <property type="entry name" value="CARRIER"/>
    <property type="match status" value="1"/>
</dbReference>
<gene>
    <name evidence="2" type="ORF">AB5J52_40445</name>
</gene>
<dbReference type="EMBL" id="CP163441">
    <property type="protein sequence ID" value="XDQ48039.1"/>
    <property type="molecule type" value="Genomic_DNA"/>
</dbReference>
<evidence type="ECO:0000313" key="2">
    <source>
        <dbReference type="EMBL" id="XDQ48039.1"/>
    </source>
</evidence>
<reference evidence="2" key="1">
    <citation type="submission" date="2024-07" db="EMBL/GenBank/DDBJ databases">
        <authorList>
            <person name="Yu S.T."/>
        </authorList>
    </citation>
    <scope>NUCLEOTIDE SEQUENCE</scope>
    <source>
        <strain evidence="2">R39</strain>
    </source>
</reference>